<name>A0A839ZCS7_9HYPH</name>
<keyword evidence="1" id="KW-0472">Membrane</keyword>
<feature type="transmembrane region" description="Helical" evidence="1">
    <location>
        <begin position="6"/>
        <end position="31"/>
    </location>
</feature>
<accession>A0A839ZCS7</accession>
<keyword evidence="1" id="KW-0812">Transmembrane</keyword>
<gene>
    <name evidence="2" type="ORF">FHS55_003165</name>
</gene>
<comment type="caution">
    <text evidence="2">The sequence shown here is derived from an EMBL/GenBank/DDBJ whole genome shotgun (WGS) entry which is preliminary data.</text>
</comment>
<evidence type="ECO:0000313" key="2">
    <source>
        <dbReference type="EMBL" id="MBB3772544.1"/>
    </source>
</evidence>
<reference evidence="2 3" key="1">
    <citation type="submission" date="2020-08" db="EMBL/GenBank/DDBJ databases">
        <title>Genomic Encyclopedia of Type Strains, Phase IV (KMG-IV): sequencing the most valuable type-strain genomes for metagenomic binning, comparative biology and taxonomic classification.</title>
        <authorList>
            <person name="Goeker M."/>
        </authorList>
    </citation>
    <scope>NUCLEOTIDE SEQUENCE [LARGE SCALE GENOMIC DNA]</scope>
    <source>
        <strain evidence="2 3">DSM 5895</strain>
    </source>
</reference>
<dbReference type="EMBL" id="JACICD010000006">
    <property type="protein sequence ID" value="MBB3772544.1"/>
    <property type="molecule type" value="Genomic_DNA"/>
</dbReference>
<keyword evidence="3" id="KW-1185">Reference proteome</keyword>
<protein>
    <submittedName>
        <fullName evidence="2">Uncharacterized protein</fullName>
    </submittedName>
</protein>
<sequence>MSALGFLPSSVISAILVLGFAGVMILAFGVLSPRSEGKR</sequence>
<proteinExistence type="predicted"/>
<dbReference type="Proteomes" id="UP000533469">
    <property type="component" value="Unassembled WGS sequence"/>
</dbReference>
<keyword evidence="1" id="KW-1133">Transmembrane helix</keyword>
<evidence type="ECO:0000256" key="1">
    <source>
        <dbReference type="SAM" id="Phobius"/>
    </source>
</evidence>
<organism evidence="2 3">
    <name type="scientific">Ancylobacter tetraedralis</name>
    <dbReference type="NCBI Taxonomy" id="217068"/>
    <lineage>
        <taxon>Bacteria</taxon>
        <taxon>Pseudomonadati</taxon>
        <taxon>Pseudomonadota</taxon>
        <taxon>Alphaproteobacteria</taxon>
        <taxon>Hyphomicrobiales</taxon>
        <taxon>Xanthobacteraceae</taxon>
        <taxon>Ancylobacter</taxon>
    </lineage>
</organism>
<evidence type="ECO:0000313" key="3">
    <source>
        <dbReference type="Proteomes" id="UP000533469"/>
    </source>
</evidence>
<dbReference type="AlphaFoldDB" id="A0A839ZCS7"/>